<dbReference type="GO" id="GO:0003954">
    <property type="term" value="F:NADH dehydrogenase activity"/>
    <property type="evidence" value="ECO:0007669"/>
    <property type="project" value="TreeGrafter"/>
</dbReference>
<dbReference type="Proteomes" id="UP000033063">
    <property type="component" value="Chromosome"/>
</dbReference>
<comment type="cofactor">
    <cofactor evidence="2">
        <name>[4Fe-4S] cluster</name>
        <dbReference type="ChEBI" id="CHEBI:49883"/>
    </cofactor>
</comment>
<comment type="cofactor">
    <cofactor evidence="1">
        <name>Mo-bis(molybdopterin guanine dinucleotide)</name>
        <dbReference type="ChEBI" id="CHEBI:60539"/>
    </cofactor>
</comment>
<dbReference type="Pfam" id="PF00384">
    <property type="entry name" value="Molybdopterin"/>
    <property type="match status" value="1"/>
</dbReference>
<dbReference type="GO" id="GO:0051539">
    <property type="term" value="F:4 iron, 4 sulfur cluster binding"/>
    <property type="evidence" value="ECO:0007669"/>
    <property type="project" value="UniProtKB-KW"/>
</dbReference>
<dbReference type="NCBIfam" id="TIGR01591">
    <property type="entry name" value="Fdh-alpha"/>
    <property type="match status" value="1"/>
</dbReference>
<dbReference type="Pfam" id="PF01568">
    <property type="entry name" value="Molydop_binding"/>
    <property type="match status" value="1"/>
</dbReference>
<evidence type="ECO:0000256" key="9">
    <source>
        <dbReference type="ARBA" id="ARBA00023014"/>
    </source>
</evidence>
<dbReference type="PANTHER" id="PTHR43105">
    <property type="entry name" value="RESPIRATORY NITRATE REDUCTASE"/>
    <property type="match status" value="1"/>
</dbReference>
<keyword evidence="4" id="KW-0004">4Fe-4S</keyword>
<dbReference type="CDD" id="cd02753">
    <property type="entry name" value="MopB_Formate-Dh-H"/>
    <property type="match status" value="1"/>
</dbReference>
<dbReference type="PATRIC" id="fig|1434114.4.peg.2136"/>
<dbReference type="InterPro" id="IPR006657">
    <property type="entry name" value="MoPterin_dinucl-bd_dom"/>
</dbReference>
<dbReference type="Pfam" id="PF04879">
    <property type="entry name" value="Molybdop_Fe4S4"/>
    <property type="match status" value="1"/>
</dbReference>
<keyword evidence="9" id="KW-0411">Iron-sulfur</keyword>
<dbReference type="Gene3D" id="2.20.25.90">
    <property type="entry name" value="ADC-like domains"/>
    <property type="match status" value="1"/>
</dbReference>
<dbReference type="PROSITE" id="PS00551">
    <property type="entry name" value="MOLYBDOPTERIN_PROK_1"/>
    <property type="match status" value="1"/>
</dbReference>
<dbReference type="InterPro" id="IPR041925">
    <property type="entry name" value="CT_Formate-Dh_H"/>
</dbReference>
<evidence type="ECO:0000259" key="10">
    <source>
        <dbReference type="PROSITE" id="PS51669"/>
    </source>
</evidence>
<evidence type="ECO:0000256" key="6">
    <source>
        <dbReference type="ARBA" id="ARBA00022723"/>
    </source>
</evidence>
<dbReference type="PANTHER" id="PTHR43105:SF14">
    <property type="entry name" value="FORMATE DEHYDROGENASE H"/>
    <property type="match status" value="1"/>
</dbReference>
<proteinExistence type="inferred from homology"/>
<dbReference type="HOGENOM" id="CLU_000422_4_0_2"/>
<evidence type="ECO:0000256" key="5">
    <source>
        <dbReference type="ARBA" id="ARBA00022505"/>
    </source>
</evidence>
<dbReference type="EMBL" id="CP009513">
    <property type="protein sequence ID" value="AKB68234.1"/>
    <property type="molecule type" value="Genomic_DNA"/>
</dbReference>
<dbReference type="FunFam" id="3.40.228.10:FF:000002">
    <property type="entry name" value="Formate dehydrogenase subunit alpha"/>
    <property type="match status" value="1"/>
</dbReference>
<evidence type="ECO:0000256" key="7">
    <source>
        <dbReference type="ARBA" id="ARBA00023002"/>
    </source>
</evidence>
<dbReference type="GO" id="GO:0046872">
    <property type="term" value="F:metal ion binding"/>
    <property type="evidence" value="ECO:0007669"/>
    <property type="project" value="UniProtKB-KW"/>
</dbReference>
<dbReference type="GO" id="GO:0015942">
    <property type="term" value="P:formate metabolic process"/>
    <property type="evidence" value="ECO:0007669"/>
    <property type="project" value="InterPro"/>
</dbReference>
<dbReference type="PROSITE" id="PS51669">
    <property type="entry name" value="4FE4S_MOW_BIS_MGD"/>
    <property type="match status" value="1"/>
</dbReference>
<keyword evidence="5" id="KW-0500">Molybdenum</keyword>
<dbReference type="InterPro" id="IPR050123">
    <property type="entry name" value="Prok_molybdopt-oxidoreductase"/>
</dbReference>
<reference evidence="11 12" key="1">
    <citation type="submission" date="2014-07" db="EMBL/GenBank/DDBJ databases">
        <title>Methanogenic archaea and the global carbon cycle.</title>
        <authorList>
            <person name="Henriksen J.R."/>
            <person name="Luke J."/>
            <person name="Reinhart S."/>
            <person name="Benedict M.N."/>
            <person name="Youngblut N.D."/>
            <person name="Metcalf M.E."/>
            <person name="Whitaker R.J."/>
            <person name="Metcalf W.W."/>
        </authorList>
    </citation>
    <scope>NUCLEOTIDE SEQUENCE [LARGE SCALE GENOMIC DNA]</scope>
    <source>
        <strain evidence="11 12">LYC</strain>
    </source>
</reference>
<dbReference type="SUPFAM" id="SSF50692">
    <property type="entry name" value="ADC-like"/>
    <property type="match status" value="1"/>
</dbReference>
<dbReference type="GeneID" id="24877932"/>
<dbReference type="Gene3D" id="2.40.40.20">
    <property type="match status" value="1"/>
</dbReference>
<accession>A0A0E3WNX8</accession>
<comment type="similarity">
    <text evidence="3">Belongs to the prokaryotic molybdopterin-containing oxidoreductase family.</text>
</comment>
<dbReference type="Gene3D" id="3.40.228.10">
    <property type="entry name" value="Dimethylsulfoxide Reductase, domain 2"/>
    <property type="match status" value="1"/>
</dbReference>
<dbReference type="InterPro" id="IPR006963">
    <property type="entry name" value="Mopterin_OxRdtase_4Fe-4S_dom"/>
</dbReference>
<evidence type="ECO:0000256" key="3">
    <source>
        <dbReference type="ARBA" id="ARBA00010312"/>
    </source>
</evidence>
<dbReference type="FunFam" id="2.40.40.20:FF:000005">
    <property type="entry name" value="Periplasmic nitrate reductase"/>
    <property type="match status" value="1"/>
</dbReference>
<gene>
    <name evidence="11" type="ORF">MSMAL_1691</name>
</gene>
<dbReference type="RefSeq" id="WP_048040544.1">
    <property type="nucleotide sequence ID" value="NZ_CP009513.1"/>
</dbReference>
<dbReference type="InterPro" id="IPR009010">
    <property type="entry name" value="Asp_de-COase-like_dom_sf"/>
</dbReference>
<dbReference type="InterPro" id="IPR041924">
    <property type="entry name" value="Formate_Dh-H_N"/>
</dbReference>
<evidence type="ECO:0000313" key="11">
    <source>
        <dbReference type="EMBL" id="AKB68234.1"/>
    </source>
</evidence>
<dbReference type="GO" id="GO:0016020">
    <property type="term" value="C:membrane"/>
    <property type="evidence" value="ECO:0007669"/>
    <property type="project" value="TreeGrafter"/>
</dbReference>
<dbReference type="InterPro" id="IPR006478">
    <property type="entry name" value="Formate_DH_asu"/>
</dbReference>
<evidence type="ECO:0000256" key="1">
    <source>
        <dbReference type="ARBA" id="ARBA00001942"/>
    </source>
</evidence>
<dbReference type="PROSITE" id="PS00932">
    <property type="entry name" value="MOLYBDOPTERIN_PROK_3"/>
    <property type="match status" value="1"/>
</dbReference>
<sequence length="702" mass="77848">MELKYVSTTCPYCGTGCGFNIVVKDGRAIGIEPWHRAPVNAGKLCQKGRYAHEFIHSKDRLVKPLVRKNGQLVEASWEEALTLIAGKFKSFLPEETACLSSAKTSNEDNYLMQKFARAVLKTSNIDHCARLCHSSTVAGLAAVFGSGAMTNSIPDLEESKCIFIIGSNTFEQHPLIGRRVVLAKKKGSKIIYADPRFTPTAKQADLYLSMYSGTDVALLNGLMHHIIENGWEDSAFISERTRNFEEMKAVVMQETYSLPNVSKITGVPEEDLKTAAEWIAHSKPSALLYSMGITQHTVGVDNVRSTSNLMLLTGNLGVPGGGVNPLRGQNNVQGACDMGCLPDVYPGYRKVADLENRRKMESLWDVSGLPEGPGLTVTELMEQLAEGTSAVKCVYNMGENFMLTDPDLNRTKKAMEHLEFLVVQDIFLSETAEHAEVVLPAACYAEKNGTQTNTERRVQRLRKALDPPGEAKADWRIICEIARYMGYGPQFSYSNESEIFEEIAKATPQYAGMSYGRLENPDALQWPCPEKDHPGTPILHTKKFATPDGLGVFSGVEWKPPAEVQDAEYPLILTTGRIIWHWHTGTMTRRSETLDSEVRTGWVELNPMDARRLGISNQEKVRVISRRGEIVIPALVTEDIKPGVVFIPFHFKECAANVLTIGALDPVAKIPEYKACVVKIEKILPEEGKIEPEKSKLWEGKL</sequence>
<dbReference type="SUPFAM" id="SSF53706">
    <property type="entry name" value="Formate dehydrogenase/DMSO reductase, domains 1-3"/>
    <property type="match status" value="1"/>
</dbReference>
<evidence type="ECO:0000256" key="4">
    <source>
        <dbReference type="ARBA" id="ARBA00022485"/>
    </source>
</evidence>
<dbReference type="InterPro" id="IPR027467">
    <property type="entry name" value="MopterinOxRdtase_cofactor_BS"/>
</dbReference>
<dbReference type="SMART" id="SM00926">
    <property type="entry name" value="Molybdop_Fe4S4"/>
    <property type="match status" value="1"/>
</dbReference>
<dbReference type="InterPro" id="IPR006656">
    <property type="entry name" value="Mopterin_OxRdtase"/>
</dbReference>
<dbReference type="EC" id="1.2.1.2" evidence="11"/>
<evidence type="ECO:0000256" key="8">
    <source>
        <dbReference type="ARBA" id="ARBA00023004"/>
    </source>
</evidence>
<dbReference type="PIRSF" id="PIRSF000144">
    <property type="entry name" value="CbbBc"/>
    <property type="match status" value="1"/>
</dbReference>
<evidence type="ECO:0000256" key="2">
    <source>
        <dbReference type="ARBA" id="ARBA00001966"/>
    </source>
</evidence>
<keyword evidence="8" id="KW-0408">Iron</keyword>
<keyword evidence="7 11" id="KW-0560">Oxidoreductase</keyword>
<evidence type="ECO:0000313" key="12">
    <source>
        <dbReference type="Proteomes" id="UP000033063"/>
    </source>
</evidence>
<dbReference type="GO" id="GO:0043546">
    <property type="term" value="F:molybdopterin cofactor binding"/>
    <property type="evidence" value="ECO:0007669"/>
    <property type="project" value="InterPro"/>
</dbReference>
<protein>
    <submittedName>
        <fullName evidence="11">Formate dehydrogenase alpha subunit</fullName>
        <ecNumber evidence="11">1.2.1.2</ecNumber>
    </submittedName>
</protein>
<dbReference type="GO" id="GO:0008863">
    <property type="term" value="F:formate dehydrogenase (NAD+) activity"/>
    <property type="evidence" value="ECO:0007669"/>
    <property type="project" value="InterPro"/>
</dbReference>
<dbReference type="CDD" id="cd02790">
    <property type="entry name" value="MopB_CT_Formate-Dh_H"/>
    <property type="match status" value="1"/>
</dbReference>
<dbReference type="GO" id="GO:0022904">
    <property type="term" value="P:respiratory electron transport chain"/>
    <property type="evidence" value="ECO:0007669"/>
    <property type="project" value="TreeGrafter"/>
</dbReference>
<keyword evidence="6" id="KW-0479">Metal-binding</keyword>
<dbReference type="Gene3D" id="3.40.50.740">
    <property type="match status" value="1"/>
</dbReference>
<dbReference type="AlphaFoldDB" id="A0A0E3WNX8"/>
<name>A0A0E3WNX8_METMZ</name>
<dbReference type="InterPro" id="IPR006655">
    <property type="entry name" value="Mopterin_OxRdtase_prok_CS"/>
</dbReference>
<organism evidence="11 12">
    <name type="scientific">Methanosarcina mazei LYC</name>
    <dbReference type="NCBI Taxonomy" id="1434114"/>
    <lineage>
        <taxon>Archaea</taxon>
        <taxon>Methanobacteriati</taxon>
        <taxon>Methanobacteriota</taxon>
        <taxon>Stenosarchaea group</taxon>
        <taxon>Methanomicrobia</taxon>
        <taxon>Methanosarcinales</taxon>
        <taxon>Methanosarcinaceae</taxon>
        <taxon>Methanosarcina</taxon>
    </lineage>
</organism>
<feature type="domain" description="4Fe-4S Mo/W bis-MGD-type" evidence="10">
    <location>
        <begin position="3"/>
        <end position="59"/>
    </location>
</feature>